<protein>
    <submittedName>
        <fullName evidence="1">Uncharacterized protein</fullName>
    </submittedName>
</protein>
<gene>
    <name evidence="1" type="ORF">WUBG_09819</name>
</gene>
<proteinExistence type="predicted"/>
<dbReference type="AlphaFoldDB" id="J9EQD7"/>
<dbReference type="Proteomes" id="UP000004810">
    <property type="component" value="Unassembled WGS sequence"/>
</dbReference>
<organism evidence="1 2">
    <name type="scientific">Wuchereria bancrofti</name>
    <dbReference type="NCBI Taxonomy" id="6293"/>
    <lineage>
        <taxon>Eukaryota</taxon>
        <taxon>Metazoa</taxon>
        <taxon>Ecdysozoa</taxon>
        <taxon>Nematoda</taxon>
        <taxon>Chromadorea</taxon>
        <taxon>Rhabditida</taxon>
        <taxon>Spirurina</taxon>
        <taxon>Spiruromorpha</taxon>
        <taxon>Filarioidea</taxon>
        <taxon>Onchocercidae</taxon>
        <taxon>Wuchereria</taxon>
    </lineage>
</organism>
<comment type="caution">
    <text evidence="1">The sequence shown here is derived from an EMBL/GenBank/DDBJ whole genome shotgun (WGS) entry which is preliminary data.</text>
</comment>
<name>J9EQD7_WUCBA</name>
<accession>J9EQD7</accession>
<reference evidence="2" key="1">
    <citation type="submission" date="2012-08" db="EMBL/GenBank/DDBJ databases">
        <title>The Genome Sequence of Wuchereria bancrofti.</title>
        <authorList>
            <person name="Nutman T.B."/>
            <person name="Fink D.L."/>
            <person name="Russ C."/>
            <person name="Young S."/>
            <person name="Zeng Q."/>
            <person name="Koehrsen M."/>
            <person name="Alvarado L."/>
            <person name="Berlin A."/>
            <person name="Chapman S.B."/>
            <person name="Chen Z."/>
            <person name="Freedman E."/>
            <person name="Gellesch M."/>
            <person name="Goldberg J."/>
            <person name="Griggs A."/>
            <person name="Gujja S."/>
            <person name="Heilman E.R."/>
            <person name="Heiman D."/>
            <person name="Hepburn T."/>
            <person name="Howarth C."/>
            <person name="Jen D."/>
            <person name="Larson L."/>
            <person name="Lewis B."/>
            <person name="Mehta T."/>
            <person name="Park D."/>
            <person name="Pearson M."/>
            <person name="Roberts A."/>
            <person name="Saif S."/>
            <person name="Shea T."/>
            <person name="Shenoy N."/>
            <person name="Sisk P."/>
            <person name="Stolte C."/>
            <person name="Sykes S."/>
            <person name="Walk T."/>
            <person name="White J."/>
            <person name="Yandava C."/>
            <person name="Haas B."/>
            <person name="Henn M.R."/>
            <person name="Nusbaum C."/>
            <person name="Birren B."/>
        </authorList>
    </citation>
    <scope>NUCLEOTIDE SEQUENCE [LARGE SCALE GENOMIC DNA]</scope>
    <source>
        <strain evidence="2">NA</strain>
    </source>
</reference>
<feature type="non-terminal residue" evidence="1">
    <location>
        <position position="115"/>
    </location>
</feature>
<dbReference type="EMBL" id="ADBV01005660">
    <property type="protein sequence ID" value="EJW79272.1"/>
    <property type="molecule type" value="Genomic_DNA"/>
</dbReference>
<feature type="non-terminal residue" evidence="1">
    <location>
        <position position="1"/>
    </location>
</feature>
<evidence type="ECO:0000313" key="1">
    <source>
        <dbReference type="EMBL" id="EJW79272.1"/>
    </source>
</evidence>
<evidence type="ECO:0000313" key="2">
    <source>
        <dbReference type="Proteomes" id="UP000004810"/>
    </source>
</evidence>
<sequence>DSNYPSSLITPLKSEVVVVNKIRKKGRDSKKWLTEIEKKEIAEMAQDFFKYYNIIHSLKIEEKTENDGFLLMNRQMEQLSLNEMSSSTAYSAARYHLESIAEHYKFSVNYTDFPV</sequence>